<evidence type="ECO:0000256" key="3">
    <source>
        <dbReference type="ARBA" id="ARBA00022692"/>
    </source>
</evidence>
<dbReference type="PANTHER" id="PTHR16433">
    <property type="entry name" value="DOLICHOL-PHOSPHATE MANNOSYLTRANSFERASE SUBUNIT 3"/>
    <property type="match status" value="1"/>
</dbReference>
<evidence type="ECO:0000256" key="2">
    <source>
        <dbReference type="ARBA" id="ARBA00010430"/>
    </source>
</evidence>
<comment type="subcellular location">
    <subcellularLocation>
        <location evidence="1 7">Endoplasmic reticulum membrane</location>
        <topology evidence="1 7">Multi-pass membrane protein</topology>
    </subcellularLocation>
</comment>
<feature type="transmembrane region" description="Helical" evidence="7">
    <location>
        <begin position="12"/>
        <end position="42"/>
    </location>
</feature>
<keyword evidence="3 7" id="KW-0812">Transmembrane</keyword>
<keyword evidence="4 7" id="KW-0256">Endoplasmic reticulum</keyword>
<keyword evidence="9" id="KW-0808">Transferase</keyword>
<name>A0A8X7X6X8_POLSE</name>
<dbReference type="GO" id="GO:0016757">
    <property type="term" value="F:glycosyltransferase activity"/>
    <property type="evidence" value="ECO:0007669"/>
    <property type="project" value="UniProtKB-KW"/>
</dbReference>
<sequence>MLFVSGIISIRFFHIFLSTFTMTKLMEWLLGLSLIGVLWSIVTFDLLDLRISDQYLQVAWPLPIYLLVAFGCYSLAVVGYRVATFNDCETAAKELQEQIQEAKRDLQKKGLHF</sequence>
<evidence type="ECO:0000313" key="9">
    <source>
        <dbReference type="EMBL" id="KAG2462199.1"/>
    </source>
</evidence>
<comment type="caution">
    <text evidence="9">The sequence shown here is derived from an EMBL/GenBank/DDBJ whole genome shotgun (WGS) entry which is preliminary data.</text>
</comment>
<dbReference type="PANTHER" id="PTHR16433:SF0">
    <property type="entry name" value="DOLICHOL-PHOSPHATE MANNOSYLTRANSFERASE SUBUNIT 3"/>
    <property type="match status" value="1"/>
</dbReference>
<evidence type="ECO:0000313" key="10">
    <source>
        <dbReference type="Proteomes" id="UP000886611"/>
    </source>
</evidence>
<evidence type="ECO:0000256" key="5">
    <source>
        <dbReference type="ARBA" id="ARBA00022989"/>
    </source>
</evidence>
<keyword evidence="10" id="KW-1185">Reference proteome</keyword>
<dbReference type="GO" id="GO:0033185">
    <property type="term" value="C:dolichol-phosphate-mannose synthase complex"/>
    <property type="evidence" value="ECO:0007669"/>
    <property type="project" value="TreeGrafter"/>
</dbReference>
<dbReference type="GO" id="GO:0005789">
    <property type="term" value="C:endoplasmic reticulum membrane"/>
    <property type="evidence" value="ECO:0007669"/>
    <property type="project" value="UniProtKB-SubCell"/>
</dbReference>
<evidence type="ECO:0000256" key="8">
    <source>
        <dbReference type="SAM" id="Coils"/>
    </source>
</evidence>
<dbReference type="Pfam" id="PF08285">
    <property type="entry name" value="DPM3"/>
    <property type="match status" value="1"/>
</dbReference>
<proteinExistence type="inferred from homology"/>
<dbReference type="Proteomes" id="UP000886611">
    <property type="component" value="Unassembled WGS sequence"/>
</dbReference>
<evidence type="ECO:0000256" key="4">
    <source>
        <dbReference type="ARBA" id="ARBA00022824"/>
    </source>
</evidence>
<protein>
    <recommendedName>
        <fullName evidence="7">Dolichol-phosphate mannosyltransferase subunit 3</fullName>
    </recommendedName>
</protein>
<feature type="non-terminal residue" evidence="9">
    <location>
        <position position="113"/>
    </location>
</feature>
<comment type="pathway">
    <text evidence="7">Protein modification; protein glycosylation.</text>
</comment>
<evidence type="ECO:0000256" key="6">
    <source>
        <dbReference type="ARBA" id="ARBA00023136"/>
    </source>
</evidence>
<feature type="non-terminal residue" evidence="9">
    <location>
        <position position="1"/>
    </location>
</feature>
<comment type="subunit">
    <text evidence="7">Component of the dolichol-phosphate mannose (DPM) synthase complex.</text>
</comment>
<dbReference type="EMBL" id="JAATIS010004040">
    <property type="protein sequence ID" value="KAG2462199.1"/>
    <property type="molecule type" value="Genomic_DNA"/>
</dbReference>
<accession>A0A8X7X6X8</accession>
<keyword evidence="8" id="KW-0175">Coiled coil</keyword>
<dbReference type="AlphaFoldDB" id="A0A8X7X6X8"/>
<comment type="function">
    <text evidence="7">Stabilizer subunit of the dolichol-phosphate mannose (DPM) synthase complex; tethers catalytic subunit to the ER.</text>
</comment>
<reference evidence="9 10" key="1">
    <citation type="journal article" date="2021" name="Cell">
        <title>Tracing the genetic footprints of vertebrate landing in non-teleost ray-finned fishes.</title>
        <authorList>
            <person name="Bi X."/>
            <person name="Wang K."/>
            <person name="Yang L."/>
            <person name="Pan H."/>
            <person name="Jiang H."/>
            <person name="Wei Q."/>
            <person name="Fang M."/>
            <person name="Yu H."/>
            <person name="Zhu C."/>
            <person name="Cai Y."/>
            <person name="He Y."/>
            <person name="Gan X."/>
            <person name="Zeng H."/>
            <person name="Yu D."/>
            <person name="Zhu Y."/>
            <person name="Jiang H."/>
            <person name="Qiu Q."/>
            <person name="Yang H."/>
            <person name="Zhang Y.E."/>
            <person name="Wang W."/>
            <person name="Zhu M."/>
            <person name="He S."/>
            <person name="Zhang G."/>
        </authorList>
    </citation>
    <scope>NUCLEOTIDE SEQUENCE [LARGE SCALE GENOMIC DNA]</scope>
    <source>
        <strain evidence="9">Bchr_013</strain>
    </source>
</reference>
<feature type="coiled-coil region" evidence="8">
    <location>
        <begin position="85"/>
        <end position="112"/>
    </location>
</feature>
<keyword evidence="5 7" id="KW-1133">Transmembrane helix</keyword>
<dbReference type="GO" id="GO:0006506">
    <property type="term" value="P:GPI anchor biosynthetic process"/>
    <property type="evidence" value="ECO:0007669"/>
    <property type="project" value="TreeGrafter"/>
</dbReference>
<keyword evidence="9" id="KW-0328">Glycosyltransferase</keyword>
<organism evidence="9 10">
    <name type="scientific">Polypterus senegalus</name>
    <name type="common">Senegal bichir</name>
    <dbReference type="NCBI Taxonomy" id="55291"/>
    <lineage>
        <taxon>Eukaryota</taxon>
        <taxon>Metazoa</taxon>
        <taxon>Chordata</taxon>
        <taxon>Craniata</taxon>
        <taxon>Vertebrata</taxon>
        <taxon>Euteleostomi</taxon>
        <taxon>Actinopterygii</taxon>
        <taxon>Polypteriformes</taxon>
        <taxon>Polypteridae</taxon>
        <taxon>Polypterus</taxon>
    </lineage>
</organism>
<evidence type="ECO:0000256" key="7">
    <source>
        <dbReference type="RuleBase" id="RU365085"/>
    </source>
</evidence>
<feature type="transmembrane region" description="Helical" evidence="7">
    <location>
        <begin position="62"/>
        <end position="83"/>
    </location>
</feature>
<evidence type="ECO:0000256" key="1">
    <source>
        <dbReference type="ARBA" id="ARBA00004477"/>
    </source>
</evidence>
<comment type="similarity">
    <text evidence="2 7">Belongs to the DPM3 family.</text>
</comment>
<keyword evidence="6 7" id="KW-0472">Membrane</keyword>
<dbReference type="InterPro" id="IPR013174">
    <property type="entry name" value="DPM3"/>
</dbReference>
<gene>
    <name evidence="9" type="primary">Dpm3</name>
    <name evidence="9" type="ORF">GTO96_0001060</name>
</gene>